<feature type="signal peptide" evidence="9">
    <location>
        <begin position="1"/>
        <end position="21"/>
    </location>
</feature>
<evidence type="ECO:0000256" key="5">
    <source>
        <dbReference type="ARBA" id="ARBA00022989"/>
    </source>
</evidence>
<feature type="transmembrane region" description="Helical" evidence="8">
    <location>
        <begin position="300"/>
        <end position="320"/>
    </location>
</feature>
<dbReference type="GO" id="GO:0005886">
    <property type="term" value="C:plasma membrane"/>
    <property type="evidence" value="ECO:0007669"/>
    <property type="project" value="UniProtKB-SubCell"/>
</dbReference>
<proteinExistence type="inferred from homology"/>
<dbReference type="InterPro" id="IPR001905">
    <property type="entry name" value="Ammonium_transpt"/>
</dbReference>
<evidence type="ECO:0000256" key="4">
    <source>
        <dbReference type="ARBA" id="ARBA00022692"/>
    </source>
</evidence>
<dbReference type="Pfam" id="PF00909">
    <property type="entry name" value="Ammonium_transp"/>
    <property type="match status" value="1"/>
</dbReference>
<feature type="chain" id="PRO_5040727820" description="Ammonium transporter" evidence="9">
    <location>
        <begin position="22"/>
        <end position="455"/>
    </location>
</feature>
<evidence type="ECO:0000259" key="10">
    <source>
        <dbReference type="Pfam" id="PF00909"/>
    </source>
</evidence>
<dbReference type="InterPro" id="IPR024041">
    <property type="entry name" value="NH4_transpt_AmtB-like_dom"/>
</dbReference>
<keyword evidence="9" id="KW-0732">Signal</keyword>
<feature type="transmembrane region" description="Helical" evidence="8">
    <location>
        <begin position="140"/>
        <end position="159"/>
    </location>
</feature>
<dbReference type="NCBIfam" id="TIGR00836">
    <property type="entry name" value="amt"/>
    <property type="match status" value="1"/>
</dbReference>
<dbReference type="Gene3D" id="1.10.3430.10">
    <property type="entry name" value="Ammonium transporter AmtB like domains"/>
    <property type="match status" value="1"/>
</dbReference>
<keyword evidence="7 8" id="KW-0924">Ammonia transport</keyword>
<evidence type="ECO:0000256" key="3">
    <source>
        <dbReference type="ARBA" id="ARBA00022448"/>
    </source>
</evidence>
<evidence type="ECO:0000256" key="8">
    <source>
        <dbReference type="RuleBase" id="RU362002"/>
    </source>
</evidence>
<keyword evidence="6 8" id="KW-0472">Membrane</keyword>
<protein>
    <recommendedName>
        <fullName evidence="8">Ammonium transporter</fullName>
    </recommendedName>
</protein>
<dbReference type="AlphaFoldDB" id="A0A9X2I5T6"/>
<feature type="transmembrane region" description="Helical" evidence="8">
    <location>
        <begin position="212"/>
        <end position="232"/>
    </location>
</feature>
<dbReference type="InterPro" id="IPR002229">
    <property type="entry name" value="RhesusRHD"/>
</dbReference>
<name>A0A9X2I5T6_9BACI</name>
<keyword evidence="3 8" id="KW-0813">Transport</keyword>
<feature type="transmembrane region" description="Helical" evidence="8">
    <location>
        <begin position="367"/>
        <end position="390"/>
    </location>
</feature>
<comment type="caution">
    <text evidence="11">The sequence shown here is derived from an EMBL/GenBank/DDBJ whole genome shotgun (WGS) entry which is preliminary data.</text>
</comment>
<comment type="similarity">
    <text evidence="2 8">Belongs to the ammonia transporter channel (TC 1.A.11.2) family.</text>
</comment>
<evidence type="ECO:0000313" key="12">
    <source>
        <dbReference type="Proteomes" id="UP001139150"/>
    </source>
</evidence>
<evidence type="ECO:0000256" key="1">
    <source>
        <dbReference type="ARBA" id="ARBA00004141"/>
    </source>
</evidence>
<keyword evidence="4 8" id="KW-0812">Transmembrane</keyword>
<organism evidence="11 12">
    <name type="scientific">Halalkalibacter alkaliphilus</name>
    <dbReference type="NCBI Taxonomy" id="2917993"/>
    <lineage>
        <taxon>Bacteria</taxon>
        <taxon>Bacillati</taxon>
        <taxon>Bacillota</taxon>
        <taxon>Bacilli</taxon>
        <taxon>Bacillales</taxon>
        <taxon>Bacillaceae</taxon>
        <taxon>Halalkalibacter</taxon>
    </lineage>
</organism>
<gene>
    <name evidence="11" type="ORF">MF646_15440</name>
</gene>
<feature type="domain" description="Ammonium transporter AmtB-like" evidence="10">
    <location>
        <begin position="33"/>
        <end position="417"/>
    </location>
</feature>
<dbReference type="RefSeq" id="WP_250097408.1">
    <property type="nucleotide sequence ID" value="NZ_JAKRYL010000016.1"/>
</dbReference>
<sequence>MKRKILLLLFTFLMMTTVVSAEEPVATITLDSMWIIIATIIVFLMHGGFAMLEIGFTRSKNALSILMKNFLTISLGTILYFVAGYAIMFGTSANGLIGTDGFFLAGNDIDMSFFVFQAVFAATCATIISGAVAERIRLSSYLIITAAMVVFIYPVVGHWTWGGGWLSQLGFIDFAGSSVLHLTGAVGAAVVAAFLGGRVGKYTNGKVNTIPAHSIPLGALGVFILWWGWFGFNGGSVLAADPELVPIVITNTLLAASAGVIGAAGYSQMKYKRVDASLTLNGALGGLVGITAGADSMSLLSAVIVGAIAGVILIEAVQFIDRKLKIDDPVGAVAVHGVCGIWGTIAIGIFSYDVGFLNGGGFTQLGIQLVGVAAILVWVGVATVLAVGLAKVFGTIRVPKEIEIEGLDITEHGSAAYDMGSDFGSRMGGQPTTGTEAFGLANRLNNLGKSKSDAV</sequence>
<reference evidence="11" key="1">
    <citation type="submission" date="2022-02" db="EMBL/GenBank/DDBJ databases">
        <title>Halalkalibacter sp. nov. isolated from Lonar Lake, India.</title>
        <authorList>
            <person name="Joshi A."/>
            <person name="Thite S."/>
            <person name="Lodha T."/>
        </authorList>
    </citation>
    <scope>NUCLEOTIDE SEQUENCE</scope>
    <source>
        <strain evidence="11">MEB205</strain>
    </source>
</reference>
<feature type="transmembrane region" description="Helical" evidence="8">
    <location>
        <begin position="332"/>
        <end position="352"/>
    </location>
</feature>
<feature type="transmembrane region" description="Helical" evidence="8">
    <location>
        <begin position="31"/>
        <end position="49"/>
    </location>
</feature>
<comment type="subcellular location">
    <subcellularLocation>
        <location evidence="8">Cell membrane</location>
        <topology evidence="8">Multi-pass membrane protein</topology>
    </subcellularLocation>
    <subcellularLocation>
        <location evidence="1">Membrane</location>
        <topology evidence="1">Multi-pass membrane protein</topology>
    </subcellularLocation>
</comment>
<evidence type="ECO:0000256" key="7">
    <source>
        <dbReference type="ARBA" id="ARBA00023177"/>
    </source>
</evidence>
<keyword evidence="5 8" id="KW-1133">Transmembrane helix</keyword>
<feature type="transmembrane region" description="Helical" evidence="8">
    <location>
        <begin position="70"/>
        <end position="91"/>
    </location>
</feature>
<feature type="transmembrane region" description="Helical" evidence="8">
    <location>
        <begin position="278"/>
        <end position="294"/>
    </location>
</feature>
<dbReference type="GO" id="GO:0097272">
    <property type="term" value="P:ammonium homeostasis"/>
    <property type="evidence" value="ECO:0007669"/>
    <property type="project" value="TreeGrafter"/>
</dbReference>
<feature type="transmembrane region" description="Helical" evidence="8">
    <location>
        <begin position="244"/>
        <end position="266"/>
    </location>
</feature>
<dbReference type="SUPFAM" id="SSF111352">
    <property type="entry name" value="Ammonium transporter"/>
    <property type="match status" value="1"/>
</dbReference>
<keyword evidence="12" id="KW-1185">Reference proteome</keyword>
<dbReference type="EMBL" id="JAKRYL010000016">
    <property type="protein sequence ID" value="MCL7748522.1"/>
    <property type="molecule type" value="Genomic_DNA"/>
</dbReference>
<evidence type="ECO:0000256" key="9">
    <source>
        <dbReference type="SAM" id="SignalP"/>
    </source>
</evidence>
<evidence type="ECO:0000256" key="2">
    <source>
        <dbReference type="ARBA" id="ARBA00005887"/>
    </source>
</evidence>
<feature type="transmembrane region" description="Helical" evidence="8">
    <location>
        <begin position="179"/>
        <end position="200"/>
    </location>
</feature>
<accession>A0A9X2I5T6</accession>
<evidence type="ECO:0000256" key="6">
    <source>
        <dbReference type="ARBA" id="ARBA00023136"/>
    </source>
</evidence>
<dbReference type="Proteomes" id="UP001139150">
    <property type="component" value="Unassembled WGS sequence"/>
</dbReference>
<feature type="transmembrane region" description="Helical" evidence="8">
    <location>
        <begin position="111"/>
        <end position="133"/>
    </location>
</feature>
<dbReference type="InterPro" id="IPR029020">
    <property type="entry name" value="Ammonium/urea_transptr"/>
</dbReference>
<dbReference type="PANTHER" id="PTHR11730">
    <property type="entry name" value="AMMONIUM TRANSPORTER"/>
    <property type="match status" value="1"/>
</dbReference>
<dbReference type="PANTHER" id="PTHR11730:SF6">
    <property type="entry name" value="AMMONIUM TRANSPORTER"/>
    <property type="match status" value="1"/>
</dbReference>
<evidence type="ECO:0000313" key="11">
    <source>
        <dbReference type="EMBL" id="MCL7748522.1"/>
    </source>
</evidence>
<dbReference type="PRINTS" id="PR00342">
    <property type="entry name" value="RHESUSRHD"/>
</dbReference>
<dbReference type="GO" id="GO:0008519">
    <property type="term" value="F:ammonium channel activity"/>
    <property type="evidence" value="ECO:0007669"/>
    <property type="project" value="InterPro"/>
</dbReference>